<dbReference type="InterPro" id="IPR013099">
    <property type="entry name" value="K_chnl_dom"/>
</dbReference>
<protein>
    <recommendedName>
        <fullName evidence="10">Potassium channel domain-containing protein</fullName>
    </recommendedName>
</protein>
<evidence type="ECO:0000313" key="12">
    <source>
        <dbReference type="Proteomes" id="UP001159427"/>
    </source>
</evidence>
<feature type="signal peptide" evidence="9">
    <location>
        <begin position="1"/>
        <end position="21"/>
    </location>
</feature>
<keyword evidence="4 8" id="KW-1133">Transmembrane helix</keyword>
<evidence type="ECO:0000256" key="4">
    <source>
        <dbReference type="ARBA" id="ARBA00022989"/>
    </source>
</evidence>
<comment type="subcellular location">
    <subcellularLocation>
        <location evidence="1">Membrane</location>
        <topology evidence="1">Multi-pass membrane protein</topology>
    </subcellularLocation>
</comment>
<keyword evidence="7" id="KW-0407">Ion channel</keyword>
<proteinExistence type="predicted"/>
<dbReference type="PANTHER" id="PTHR11537:SF252">
    <property type="entry name" value="POTASSIUM VOLTAGE-GATED CHANNEL PROTEIN SHAW"/>
    <property type="match status" value="1"/>
</dbReference>
<accession>A0ABN8LEQ7</accession>
<feature type="transmembrane region" description="Helical" evidence="8">
    <location>
        <begin position="194"/>
        <end position="214"/>
    </location>
</feature>
<keyword evidence="9" id="KW-0732">Signal</keyword>
<evidence type="ECO:0000256" key="5">
    <source>
        <dbReference type="ARBA" id="ARBA00023065"/>
    </source>
</evidence>
<evidence type="ECO:0000259" key="10">
    <source>
        <dbReference type="Pfam" id="PF07885"/>
    </source>
</evidence>
<dbReference type="Gene3D" id="1.10.287.70">
    <property type="match status" value="1"/>
</dbReference>
<keyword evidence="2" id="KW-0813">Transport</keyword>
<dbReference type="InterPro" id="IPR028325">
    <property type="entry name" value="VG_K_chnl"/>
</dbReference>
<feature type="transmembrane region" description="Helical" evidence="8">
    <location>
        <begin position="161"/>
        <end position="182"/>
    </location>
</feature>
<keyword evidence="6 8" id="KW-0472">Membrane</keyword>
<evidence type="ECO:0000256" key="7">
    <source>
        <dbReference type="ARBA" id="ARBA00023303"/>
    </source>
</evidence>
<evidence type="ECO:0000256" key="8">
    <source>
        <dbReference type="SAM" id="Phobius"/>
    </source>
</evidence>
<keyword evidence="3 8" id="KW-0812">Transmembrane</keyword>
<evidence type="ECO:0000256" key="9">
    <source>
        <dbReference type="SAM" id="SignalP"/>
    </source>
</evidence>
<feature type="domain" description="Potassium channel" evidence="10">
    <location>
        <begin position="139"/>
        <end position="219"/>
    </location>
</feature>
<evidence type="ECO:0000256" key="6">
    <source>
        <dbReference type="ARBA" id="ARBA00023136"/>
    </source>
</evidence>
<organism evidence="11 12">
    <name type="scientific">Porites evermanni</name>
    <dbReference type="NCBI Taxonomy" id="104178"/>
    <lineage>
        <taxon>Eukaryota</taxon>
        <taxon>Metazoa</taxon>
        <taxon>Cnidaria</taxon>
        <taxon>Anthozoa</taxon>
        <taxon>Hexacorallia</taxon>
        <taxon>Scleractinia</taxon>
        <taxon>Fungiina</taxon>
        <taxon>Poritidae</taxon>
        <taxon>Porites</taxon>
    </lineage>
</organism>
<evidence type="ECO:0000256" key="1">
    <source>
        <dbReference type="ARBA" id="ARBA00004141"/>
    </source>
</evidence>
<gene>
    <name evidence="11" type="ORF">PEVE_00018350</name>
</gene>
<evidence type="ECO:0000256" key="3">
    <source>
        <dbReference type="ARBA" id="ARBA00022692"/>
    </source>
</evidence>
<dbReference type="PRINTS" id="PR00169">
    <property type="entry name" value="KCHANNEL"/>
</dbReference>
<evidence type="ECO:0000313" key="11">
    <source>
        <dbReference type="EMBL" id="CAH3015566.1"/>
    </source>
</evidence>
<dbReference type="Proteomes" id="UP001159427">
    <property type="component" value="Unassembled WGS sequence"/>
</dbReference>
<feature type="transmembrane region" description="Helical" evidence="8">
    <location>
        <begin position="128"/>
        <end position="149"/>
    </location>
</feature>
<reference evidence="11 12" key="1">
    <citation type="submission" date="2022-05" db="EMBL/GenBank/DDBJ databases">
        <authorList>
            <consortium name="Genoscope - CEA"/>
            <person name="William W."/>
        </authorList>
    </citation>
    <scope>NUCLEOTIDE SEQUENCE [LARGE SCALE GENOMIC DNA]</scope>
</reference>
<dbReference type="PANTHER" id="PTHR11537">
    <property type="entry name" value="VOLTAGE-GATED POTASSIUM CHANNEL"/>
    <property type="match status" value="1"/>
</dbReference>
<dbReference type="EMBL" id="CALNXI010000025">
    <property type="protein sequence ID" value="CAH3015566.1"/>
    <property type="molecule type" value="Genomic_DNA"/>
</dbReference>
<feature type="chain" id="PRO_5045076019" description="Potassium channel domain-containing protein" evidence="9">
    <location>
        <begin position="22"/>
        <end position="236"/>
    </location>
</feature>
<keyword evidence="5" id="KW-0406">Ion transport</keyword>
<keyword evidence="12" id="KW-1185">Reference proteome</keyword>
<dbReference type="Pfam" id="PF07885">
    <property type="entry name" value="Ion_trans_2"/>
    <property type="match status" value="1"/>
</dbReference>
<comment type="caution">
    <text evidence="11">The sequence shown here is derived from an EMBL/GenBank/DDBJ whole genome shotgun (WGS) entry which is preliminary data.</text>
</comment>
<name>A0ABN8LEQ7_9CNID</name>
<sequence length="236" mass="26793">MSFKTLLFVFTILNAKIFCLSENQSNCSCIGFLWEEFKFESVLSKDSQFWKDQVCRVANSCVQSLATRSSSLFRNNKQCSEQPLINVSFPVISQYPNLTFKRNLRPFLAEKEKNNGITTQVFEALRKIWKLFVFCLIAAALSGIIIWFFDHKANSGHFPKSFWVGIQEGLWWAIVTMTTTGYGDKTPKSTLARAYATLWMIVGLMLMSIITAQVSSTLTADNLQPLGDVFGKKVDF</sequence>
<dbReference type="SUPFAM" id="SSF81324">
    <property type="entry name" value="Voltage-gated potassium channels"/>
    <property type="match status" value="1"/>
</dbReference>
<evidence type="ECO:0000256" key="2">
    <source>
        <dbReference type="ARBA" id="ARBA00022448"/>
    </source>
</evidence>